<feature type="transmembrane region" description="Helical" evidence="5">
    <location>
        <begin position="50"/>
        <end position="69"/>
    </location>
</feature>
<name>A0A2N9AS33_METEX</name>
<keyword evidence="4 5" id="KW-0472">Membrane</keyword>
<accession>A0A2N9AS33</accession>
<evidence type="ECO:0000256" key="1">
    <source>
        <dbReference type="ARBA" id="ARBA00004141"/>
    </source>
</evidence>
<dbReference type="Proteomes" id="UP000233769">
    <property type="component" value="Chromosome tk0001"/>
</dbReference>
<comment type="subcellular location">
    <subcellularLocation>
        <location evidence="1">Membrane</location>
        <topology evidence="1">Multi-pass membrane protein</topology>
    </subcellularLocation>
</comment>
<evidence type="ECO:0000313" key="8">
    <source>
        <dbReference type="Proteomes" id="UP000233769"/>
    </source>
</evidence>
<feature type="domain" description="O-antigen ligase-related" evidence="6">
    <location>
        <begin position="205"/>
        <end position="352"/>
    </location>
</feature>
<keyword evidence="3 5" id="KW-1133">Transmembrane helix</keyword>
<feature type="transmembrane region" description="Helical" evidence="5">
    <location>
        <begin position="106"/>
        <end position="128"/>
    </location>
</feature>
<dbReference type="InterPro" id="IPR051533">
    <property type="entry name" value="WaaL-like"/>
</dbReference>
<feature type="transmembrane region" description="Helical" evidence="5">
    <location>
        <begin position="177"/>
        <end position="194"/>
    </location>
</feature>
<dbReference type="PANTHER" id="PTHR37422:SF17">
    <property type="entry name" value="O-ANTIGEN LIGASE"/>
    <property type="match status" value="1"/>
</dbReference>
<feature type="transmembrane region" description="Helical" evidence="5">
    <location>
        <begin position="344"/>
        <end position="363"/>
    </location>
</feature>
<evidence type="ECO:0000313" key="7">
    <source>
        <dbReference type="EMBL" id="SOR30175.1"/>
    </source>
</evidence>
<evidence type="ECO:0000256" key="4">
    <source>
        <dbReference type="ARBA" id="ARBA00023136"/>
    </source>
</evidence>
<keyword evidence="2 5" id="KW-0812">Transmembrane</keyword>
<organism evidence="7 8">
    <name type="scientific">Methylorubrum extorquens</name>
    <name type="common">Methylobacterium dichloromethanicum</name>
    <name type="synonym">Methylobacterium extorquens</name>
    <dbReference type="NCBI Taxonomy" id="408"/>
    <lineage>
        <taxon>Bacteria</taxon>
        <taxon>Pseudomonadati</taxon>
        <taxon>Pseudomonadota</taxon>
        <taxon>Alphaproteobacteria</taxon>
        <taxon>Hyphomicrobiales</taxon>
        <taxon>Methylobacteriaceae</taxon>
        <taxon>Methylorubrum</taxon>
    </lineage>
</organism>
<dbReference type="PANTHER" id="PTHR37422">
    <property type="entry name" value="TEICHURONIC ACID BIOSYNTHESIS PROTEIN TUAE"/>
    <property type="match status" value="1"/>
</dbReference>
<evidence type="ECO:0000259" key="6">
    <source>
        <dbReference type="Pfam" id="PF04932"/>
    </source>
</evidence>
<reference evidence="8" key="1">
    <citation type="submission" date="2017-10" db="EMBL/GenBank/DDBJ databases">
        <authorList>
            <person name="Regsiter A."/>
            <person name="William W."/>
        </authorList>
    </citation>
    <scope>NUCLEOTIDE SEQUENCE [LARGE SCALE GENOMIC DNA]</scope>
</reference>
<dbReference type="Pfam" id="PF04932">
    <property type="entry name" value="Wzy_C"/>
    <property type="match status" value="1"/>
</dbReference>
<sequence>MMQKQMPRASSWIRYPGRCSSAAARLYAAGAVALALVAPMMALANRSSPLVVGIAALLFLAGAVAEHGGRVASLLIGPLRTPLGLAALAFLAWCLVSLAWSPFPALWGRVLSEFLPTLAAAAILAWLAPARLPPWALPLSAGLLAAACLFIAASLALGLAPQAWLGQRVALFMFNRPLLTVLLLAGPIAAFLALRGHRLAAVILLGVAALAILRSISGAAILGLLAGALMFAVGRLAPRSMALALAALVLGLAFALAPVEGDILHRLMPEAAHERLTQSSSRARVAIAQSFGAAVAQAPWIGSGYGMGLRFAEVPAAVTLEPEMRAMLAVGHPHNSFLQIWAELGFVGAALAALVAFLALRAAAALPRLLFATALGLLGAAVAVMFVEHGAWQGWWTAGLGAAITWLRAAACAKPPYEPAHETEDARA</sequence>
<gene>
    <name evidence="7" type="ORF">TK0001_3573</name>
</gene>
<feature type="transmembrane region" description="Helical" evidence="5">
    <location>
        <begin position="135"/>
        <end position="157"/>
    </location>
</feature>
<feature type="transmembrane region" description="Helical" evidence="5">
    <location>
        <begin position="81"/>
        <end position="100"/>
    </location>
</feature>
<feature type="transmembrane region" description="Helical" evidence="5">
    <location>
        <begin position="24"/>
        <end position="44"/>
    </location>
</feature>
<feature type="transmembrane region" description="Helical" evidence="5">
    <location>
        <begin position="201"/>
        <end position="234"/>
    </location>
</feature>
<dbReference type="EMBL" id="LT962688">
    <property type="protein sequence ID" value="SOR30175.1"/>
    <property type="molecule type" value="Genomic_DNA"/>
</dbReference>
<feature type="transmembrane region" description="Helical" evidence="5">
    <location>
        <begin position="369"/>
        <end position="387"/>
    </location>
</feature>
<proteinExistence type="predicted"/>
<protein>
    <recommendedName>
        <fullName evidence="6">O-antigen ligase-related domain-containing protein</fullName>
    </recommendedName>
</protein>
<evidence type="ECO:0000256" key="2">
    <source>
        <dbReference type="ARBA" id="ARBA00022692"/>
    </source>
</evidence>
<dbReference type="AlphaFoldDB" id="A0A2N9AS33"/>
<feature type="transmembrane region" description="Helical" evidence="5">
    <location>
        <begin position="240"/>
        <end position="259"/>
    </location>
</feature>
<dbReference type="InterPro" id="IPR007016">
    <property type="entry name" value="O-antigen_ligase-rel_domated"/>
</dbReference>
<dbReference type="GO" id="GO:0016020">
    <property type="term" value="C:membrane"/>
    <property type="evidence" value="ECO:0007669"/>
    <property type="project" value="UniProtKB-SubCell"/>
</dbReference>
<evidence type="ECO:0000256" key="5">
    <source>
        <dbReference type="SAM" id="Phobius"/>
    </source>
</evidence>
<evidence type="ECO:0000256" key="3">
    <source>
        <dbReference type="ARBA" id="ARBA00022989"/>
    </source>
</evidence>